<evidence type="ECO:0000259" key="2">
    <source>
        <dbReference type="Pfam" id="PF22669"/>
    </source>
</evidence>
<dbReference type="InterPro" id="IPR036691">
    <property type="entry name" value="Endo/exonu/phosph_ase_sf"/>
</dbReference>
<dbReference type="GO" id="GO:0046856">
    <property type="term" value="P:phosphatidylinositol dephosphorylation"/>
    <property type="evidence" value="ECO:0007669"/>
    <property type="project" value="InterPro"/>
</dbReference>
<accession>A0A3P6HRG5</accession>
<evidence type="ECO:0000313" key="4">
    <source>
        <dbReference type="Proteomes" id="UP000267029"/>
    </source>
</evidence>
<dbReference type="AlphaFoldDB" id="A0A3P6HRG5"/>
<protein>
    <recommendedName>
        <fullName evidence="2">Inositol polyphosphate-related phosphatase domain-containing protein</fullName>
    </recommendedName>
</protein>
<evidence type="ECO:0000313" key="3">
    <source>
        <dbReference type="EMBL" id="VDD83790.1"/>
    </source>
</evidence>
<name>A0A3P6HRG5_MESCO</name>
<dbReference type="OrthoDB" id="5780965at2759"/>
<gene>
    <name evidence="3" type="ORF">MCOS_LOCUS9793</name>
</gene>
<feature type="chain" id="PRO_5018042074" description="Inositol polyphosphate-related phosphatase domain-containing protein" evidence="1">
    <location>
        <begin position="28"/>
        <end position="186"/>
    </location>
</feature>
<feature type="domain" description="Inositol polyphosphate-related phosphatase" evidence="2">
    <location>
        <begin position="99"/>
        <end position="156"/>
    </location>
</feature>
<dbReference type="STRING" id="53468.A0A3P6HRG5"/>
<dbReference type="Pfam" id="PF22669">
    <property type="entry name" value="Exo_endo_phos2"/>
    <property type="match status" value="1"/>
</dbReference>
<dbReference type="EMBL" id="UXSR01005841">
    <property type="protein sequence ID" value="VDD83790.1"/>
    <property type="molecule type" value="Genomic_DNA"/>
</dbReference>
<dbReference type="Proteomes" id="UP000267029">
    <property type="component" value="Unassembled WGS sequence"/>
</dbReference>
<dbReference type="Gene3D" id="3.60.10.10">
    <property type="entry name" value="Endonuclease/exonuclease/phosphatase"/>
    <property type="match status" value="1"/>
</dbReference>
<reference evidence="3 4" key="1">
    <citation type="submission" date="2018-10" db="EMBL/GenBank/DDBJ databases">
        <authorList>
            <consortium name="Pathogen Informatics"/>
        </authorList>
    </citation>
    <scope>NUCLEOTIDE SEQUENCE [LARGE SCALE GENOMIC DNA]</scope>
</reference>
<proteinExistence type="predicted"/>
<sequence>MRDITKARCSFTLMMAVPLCYMHLSQQFDGVICFGIKKSTVNNDMGYLDFFWKTLELQSNISWGALGIFNFLKSLQCIRRNSALIICIFPRCQISVFCFLSSYPFDDLTNEFSGSRCPAWCDRIFLSKSAMALLPIETSEYNSIRCEVSTGDHKVVCGFVCTGMQPNQLFVVVVTQVMSCLCQSPW</sequence>
<dbReference type="InterPro" id="IPR000300">
    <property type="entry name" value="IPPc"/>
</dbReference>
<keyword evidence="4" id="KW-1185">Reference proteome</keyword>
<keyword evidence="1" id="KW-0732">Signal</keyword>
<evidence type="ECO:0000256" key="1">
    <source>
        <dbReference type="SAM" id="SignalP"/>
    </source>
</evidence>
<dbReference type="SUPFAM" id="SSF56219">
    <property type="entry name" value="DNase I-like"/>
    <property type="match status" value="1"/>
</dbReference>
<dbReference type="GO" id="GO:0016791">
    <property type="term" value="F:phosphatase activity"/>
    <property type="evidence" value="ECO:0007669"/>
    <property type="project" value="InterPro"/>
</dbReference>
<organism evidence="3 4">
    <name type="scientific">Mesocestoides corti</name>
    <name type="common">Flatworm</name>
    <dbReference type="NCBI Taxonomy" id="53468"/>
    <lineage>
        <taxon>Eukaryota</taxon>
        <taxon>Metazoa</taxon>
        <taxon>Spiralia</taxon>
        <taxon>Lophotrochozoa</taxon>
        <taxon>Platyhelminthes</taxon>
        <taxon>Cestoda</taxon>
        <taxon>Eucestoda</taxon>
        <taxon>Cyclophyllidea</taxon>
        <taxon>Mesocestoididae</taxon>
        <taxon>Mesocestoides</taxon>
    </lineage>
</organism>
<feature type="signal peptide" evidence="1">
    <location>
        <begin position="1"/>
        <end position="27"/>
    </location>
</feature>